<dbReference type="Proteomes" id="UP000050863">
    <property type="component" value="Unassembled WGS sequence"/>
</dbReference>
<dbReference type="Gene3D" id="3.20.20.30">
    <property type="entry name" value="Luciferase-like domain"/>
    <property type="match status" value="1"/>
</dbReference>
<dbReference type="EMBL" id="LLXZ01000096">
    <property type="protein sequence ID" value="KRR07936.1"/>
    <property type="molecule type" value="Genomic_DNA"/>
</dbReference>
<proteinExistence type="predicted"/>
<dbReference type="STRING" id="280332.CQ12_25385"/>
<reference evidence="3 4" key="1">
    <citation type="submission" date="2014-03" db="EMBL/GenBank/DDBJ databases">
        <title>Bradyrhizobium valentinum sp. nov., isolated from effective nodules of Lupinus mariae-josephae, a lupine endemic of basic-lime soils in Eastern Spain.</title>
        <authorList>
            <person name="Duran D."/>
            <person name="Rey L."/>
            <person name="Navarro A."/>
            <person name="Busquets A."/>
            <person name="Imperial J."/>
            <person name="Ruiz-Argueso T."/>
        </authorList>
    </citation>
    <scope>NUCLEOTIDE SEQUENCE [LARGE SCALE GENOMIC DNA]</scope>
    <source>
        <strain evidence="3 4">PAC68</strain>
    </source>
</reference>
<sequence>MSIELLMLGDQPVAGLAARTRLAEESGFETVWLADERFFRETYSCLSFLAGQTARVNLGPCVTDPFARHPALTAMALGTLDEVSKGRAILGIGAGVSGFAELGIQSRKPPLAIREAVDLIRQLMAGQEVDYQGEIIQFHRGRLNFTPLRSRVPVRVASNGPLGQKMGGAIADGVMMEGCGSAEEARAFASTVAEGARKAGRPPNEVKLVARLDCCITNDGKQARDILRPSVTRIIAQANSRFYTLEAQGLTLPKNVVEAIGPVPYAAGVAPFASLFPLVSDRHVDALTLCGTVQEVSQHVIDLRRAGITGFNIFPVPAPGTTYEDVIVRFGTQVWPAVEAAFAKEPDNRTA</sequence>
<evidence type="ECO:0000313" key="3">
    <source>
        <dbReference type="EMBL" id="KRR07936.1"/>
    </source>
</evidence>
<evidence type="ECO:0000256" key="1">
    <source>
        <dbReference type="ARBA" id="ARBA00023002"/>
    </source>
</evidence>
<dbReference type="CDD" id="cd01097">
    <property type="entry name" value="Tetrahydromethanopterin_reductase"/>
    <property type="match status" value="1"/>
</dbReference>
<evidence type="ECO:0000313" key="4">
    <source>
        <dbReference type="Proteomes" id="UP000050863"/>
    </source>
</evidence>
<dbReference type="AlphaFoldDB" id="A0A0R3LSU8"/>
<dbReference type="PANTHER" id="PTHR43244:SF1">
    <property type="entry name" value="5,10-METHYLENETETRAHYDROMETHANOPTERIN REDUCTASE"/>
    <property type="match status" value="1"/>
</dbReference>
<dbReference type="Pfam" id="PF00296">
    <property type="entry name" value="Bac_luciferase"/>
    <property type="match status" value="1"/>
</dbReference>
<dbReference type="OrthoDB" id="9804736at2"/>
<dbReference type="InterPro" id="IPR011251">
    <property type="entry name" value="Luciferase-like_dom"/>
</dbReference>
<organism evidence="3 4">
    <name type="scientific">Bradyrhizobium jicamae</name>
    <dbReference type="NCBI Taxonomy" id="280332"/>
    <lineage>
        <taxon>Bacteria</taxon>
        <taxon>Pseudomonadati</taxon>
        <taxon>Pseudomonadota</taxon>
        <taxon>Alphaproteobacteria</taxon>
        <taxon>Hyphomicrobiales</taxon>
        <taxon>Nitrobacteraceae</taxon>
        <taxon>Bradyrhizobium</taxon>
    </lineage>
</organism>
<name>A0A0R3LSU8_9BRAD</name>
<dbReference type="InterPro" id="IPR050564">
    <property type="entry name" value="F420-G6PD/mer"/>
</dbReference>
<dbReference type="GO" id="GO:0016705">
    <property type="term" value="F:oxidoreductase activity, acting on paired donors, with incorporation or reduction of molecular oxygen"/>
    <property type="evidence" value="ECO:0007669"/>
    <property type="project" value="InterPro"/>
</dbReference>
<comment type="caution">
    <text evidence="3">The sequence shown here is derived from an EMBL/GenBank/DDBJ whole genome shotgun (WGS) entry which is preliminary data.</text>
</comment>
<keyword evidence="4" id="KW-1185">Reference proteome</keyword>
<dbReference type="SUPFAM" id="SSF51679">
    <property type="entry name" value="Bacterial luciferase-like"/>
    <property type="match status" value="1"/>
</dbReference>
<dbReference type="PANTHER" id="PTHR43244">
    <property type="match status" value="1"/>
</dbReference>
<dbReference type="RefSeq" id="WP_057836083.1">
    <property type="nucleotide sequence ID" value="NZ_LLXZ01000096.1"/>
</dbReference>
<gene>
    <name evidence="3" type="ORF">CQ12_25385</name>
</gene>
<accession>A0A0R3LSU8</accession>
<keyword evidence="1" id="KW-0560">Oxidoreductase</keyword>
<evidence type="ECO:0000259" key="2">
    <source>
        <dbReference type="Pfam" id="PF00296"/>
    </source>
</evidence>
<protein>
    <recommendedName>
        <fullName evidence="2">Luciferase-like domain-containing protein</fullName>
    </recommendedName>
</protein>
<dbReference type="InterPro" id="IPR036661">
    <property type="entry name" value="Luciferase-like_sf"/>
</dbReference>
<feature type="domain" description="Luciferase-like" evidence="2">
    <location>
        <begin position="12"/>
        <end position="309"/>
    </location>
</feature>